<dbReference type="PRINTS" id="PR00778">
    <property type="entry name" value="HTHARSR"/>
</dbReference>
<dbReference type="Pfam" id="PF12840">
    <property type="entry name" value="HTH_20"/>
    <property type="match status" value="1"/>
</dbReference>
<dbReference type="Proteomes" id="UP000680750">
    <property type="component" value="Chromosome"/>
</dbReference>
<reference evidence="2" key="1">
    <citation type="submission" date="2020-08" db="EMBL/GenBank/DDBJ databases">
        <title>Whole genome shotgun sequence of Actinocatenispora sera NBRC 101916.</title>
        <authorList>
            <person name="Komaki H."/>
            <person name="Tamura T."/>
        </authorList>
    </citation>
    <scope>NUCLEOTIDE SEQUENCE</scope>
    <source>
        <strain evidence="2">NBRC 101916</strain>
    </source>
</reference>
<keyword evidence="3" id="KW-1185">Reference proteome</keyword>
<dbReference type="CDD" id="cd00090">
    <property type="entry name" value="HTH_ARSR"/>
    <property type="match status" value="1"/>
</dbReference>
<gene>
    <name evidence="2" type="ORF">Asera_60960</name>
</gene>
<dbReference type="KEGG" id="aser:Asera_60960"/>
<accession>A0A810LDF3</accession>
<dbReference type="SUPFAM" id="SSF46785">
    <property type="entry name" value="Winged helix' DNA-binding domain"/>
    <property type="match status" value="1"/>
</dbReference>
<dbReference type="SMART" id="SM00418">
    <property type="entry name" value="HTH_ARSR"/>
    <property type="match status" value="1"/>
</dbReference>
<proteinExistence type="predicted"/>
<dbReference type="InterPro" id="IPR036390">
    <property type="entry name" value="WH_DNA-bd_sf"/>
</dbReference>
<evidence type="ECO:0000313" key="2">
    <source>
        <dbReference type="EMBL" id="BCJ31988.1"/>
    </source>
</evidence>
<dbReference type="InterPro" id="IPR001845">
    <property type="entry name" value="HTH_ArsR_DNA-bd_dom"/>
</dbReference>
<dbReference type="InterPro" id="IPR011991">
    <property type="entry name" value="ArsR-like_HTH"/>
</dbReference>
<name>A0A810LDF3_9ACTN</name>
<feature type="domain" description="HTH arsR-type" evidence="1">
    <location>
        <begin position="22"/>
        <end position="114"/>
    </location>
</feature>
<dbReference type="Gene3D" id="1.10.10.10">
    <property type="entry name" value="Winged helix-like DNA-binding domain superfamily/Winged helix DNA-binding domain"/>
    <property type="match status" value="1"/>
</dbReference>
<protein>
    <submittedName>
        <fullName evidence="2">Transcriptional regulator</fullName>
    </submittedName>
</protein>
<dbReference type="InterPro" id="IPR036388">
    <property type="entry name" value="WH-like_DNA-bd_sf"/>
</dbReference>
<dbReference type="AlphaFoldDB" id="A0A810LDF3"/>
<sequence>MSLESGSADRPDTRPRLYDNPLAIRALAHPTRLSLYLLLGRDGPITAAEAGRQLDISQALASHHLRQLAKYGFVVPAEPGDGRERPWRVASTSFGLSDVAHDPELAAAGGVLDEVLVERALANLLDWNTRRADWDPAWYELTGTGHSLVYLTREELAEFIDGMQALVAPLVERRRIGDRAARPDDAVPVDITYVVTPLPPTENGG</sequence>
<evidence type="ECO:0000259" key="1">
    <source>
        <dbReference type="SMART" id="SM00418"/>
    </source>
</evidence>
<dbReference type="GO" id="GO:0003700">
    <property type="term" value="F:DNA-binding transcription factor activity"/>
    <property type="evidence" value="ECO:0007669"/>
    <property type="project" value="InterPro"/>
</dbReference>
<dbReference type="EMBL" id="AP023354">
    <property type="protein sequence ID" value="BCJ31988.1"/>
    <property type="molecule type" value="Genomic_DNA"/>
</dbReference>
<dbReference type="RefSeq" id="WP_030446992.1">
    <property type="nucleotide sequence ID" value="NZ_AP023354.1"/>
</dbReference>
<evidence type="ECO:0000313" key="3">
    <source>
        <dbReference type="Proteomes" id="UP000680750"/>
    </source>
</evidence>
<organism evidence="2 3">
    <name type="scientific">Actinocatenispora sera</name>
    <dbReference type="NCBI Taxonomy" id="390989"/>
    <lineage>
        <taxon>Bacteria</taxon>
        <taxon>Bacillati</taxon>
        <taxon>Actinomycetota</taxon>
        <taxon>Actinomycetes</taxon>
        <taxon>Micromonosporales</taxon>
        <taxon>Micromonosporaceae</taxon>
        <taxon>Actinocatenispora</taxon>
    </lineage>
</organism>
<dbReference type="OrthoDB" id="7945987at2"/>